<dbReference type="AlphaFoldDB" id="A0A5C5XAA4"/>
<feature type="region of interest" description="Disordered" evidence="1">
    <location>
        <begin position="66"/>
        <end position="98"/>
    </location>
</feature>
<evidence type="ECO:0000313" key="2">
    <source>
        <dbReference type="EMBL" id="TWT59708.1"/>
    </source>
</evidence>
<accession>A0A5C5XAA4</accession>
<organism evidence="2 3">
    <name type="scientific">Rubinisphaera italica</name>
    <dbReference type="NCBI Taxonomy" id="2527969"/>
    <lineage>
        <taxon>Bacteria</taxon>
        <taxon>Pseudomonadati</taxon>
        <taxon>Planctomycetota</taxon>
        <taxon>Planctomycetia</taxon>
        <taxon>Planctomycetales</taxon>
        <taxon>Planctomycetaceae</taxon>
        <taxon>Rubinisphaera</taxon>
    </lineage>
</organism>
<comment type="caution">
    <text evidence="2">The sequence shown here is derived from an EMBL/GenBank/DDBJ whole genome shotgun (WGS) entry which is preliminary data.</text>
</comment>
<dbReference type="RefSeq" id="WP_146501909.1">
    <property type="nucleotide sequence ID" value="NZ_SJPG01000001.1"/>
</dbReference>
<evidence type="ECO:0000313" key="3">
    <source>
        <dbReference type="Proteomes" id="UP000316095"/>
    </source>
</evidence>
<dbReference type="EMBL" id="SJPG01000001">
    <property type="protein sequence ID" value="TWT59708.1"/>
    <property type="molecule type" value="Genomic_DNA"/>
</dbReference>
<name>A0A5C5XAA4_9PLAN</name>
<feature type="compositionally biased region" description="Basic and acidic residues" evidence="1">
    <location>
        <begin position="66"/>
        <end position="78"/>
    </location>
</feature>
<protein>
    <submittedName>
        <fullName evidence="2">Uncharacterized protein</fullName>
    </submittedName>
</protein>
<reference evidence="2 3" key="1">
    <citation type="submission" date="2019-02" db="EMBL/GenBank/DDBJ databases">
        <title>Deep-cultivation of Planctomycetes and their phenomic and genomic characterization uncovers novel biology.</title>
        <authorList>
            <person name="Wiegand S."/>
            <person name="Jogler M."/>
            <person name="Boedeker C."/>
            <person name="Pinto D."/>
            <person name="Vollmers J."/>
            <person name="Rivas-Marin E."/>
            <person name="Kohn T."/>
            <person name="Peeters S.H."/>
            <person name="Heuer A."/>
            <person name="Rast P."/>
            <person name="Oberbeckmann S."/>
            <person name="Bunk B."/>
            <person name="Jeske O."/>
            <person name="Meyerdierks A."/>
            <person name="Storesund J.E."/>
            <person name="Kallscheuer N."/>
            <person name="Luecker S."/>
            <person name="Lage O.M."/>
            <person name="Pohl T."/>
            <person name="Merkel B.J."/>
            <person name="Hornburger P."/>
            <person name="Mueller R.-W."/>
            <person name="Bruemmer F."/>
            <person name="Labrenz M."/>
            <person name="Spormann A.M."/>
            <person name="Op Den Camp H."/>
            <person name="Overmann J."/>
            <person name="Amann R."/>
            <person name="Jetten M.S.M."/>
            <person name="Mascher T."/>
            <person name="Medema M.H."/>
            <person name="Devos D.P."/>
            <person name="Kaster A.-K."/>
            <person name="Ovreas L."/>
            <person name="Rohde M."/>
            <person name="Galperin M.Y."/>
            <person name="Jogler C."/>
        </authorList>
    </citation>
    <scope>NUCLEOTIDE SEQUENCE [LARGE SCALE GENOMIC DNA]</scope>
    <source>
        <strain evidence="2 3">Pan54</strain>
    </source>
</reference>
<evidence type="ECO:0000256" key="1">
    <source>
        <dbReference type="SAM" id="MobiDB-lite"/>
    </source>
</evidence>
<proteinExistence type="predicted"/>
<keyword evidence="3" id="KW-1185">Reference proteome</keyword>
<dbReference type="Proteomes" id="UP000316095">
    <property type="component" value="Unassembled WGS sequence"/>
</dbReference>
<sequence length="98" mass="10554">MGSLCESEEDVVTHDSLSRSCCVLQEQNGRFSLLSFMRLQLVKQNALASRATSVEANVAALDVADHQHGKGDSEDDIRLANPSDNAGNRQRAIQVGGI</sequence>
<gene>
    <name evidence="2" type="ORF">Pan54_04180</name>
</gene>